<dbReference type="InterPro" id="IPR036388">
    <property type="entry name" value="WH-like_DNA-bd_sf"/>
</dbReference>
<dbReference type="SUPFAM" id="SSF46689">
    <property type="entry name" value="Homeodomain-like"/>
    <property type="match status" value="1"/>
</dbReference>
<dbReference type="GO" id="GO:0015074">
    <property type="term" value="P:DNA integration"/>
    <property type="evidence" value="ECO:0007669"/>
    <property type="project" value="InterPro"/>
</dbReference>
<dbReference type="PROSITE" id="PS00356">
    <property type="entry name" value="HTH_LACI_1"/>
    <property type="match status" value="1"/>
</dbReference>
<dbReference type="Proteomes" id="UP001152803">
    <property type="component" value="Unassembled WGS sequence"/>
</dbReference>
<dbReference type="AlphaFoldDB" id="A0A9Q1E2K1"/>
<dbReference type="Pfam" id="PF13384">
    <property type="entry name" value="HTH_23"/>
    <property type="match status" value="1"/>
</dbReference>
<evidence type="ECO:0000256" key="1">
    <source>
        <dbReference type="SAM" id="SignalP"/>
    </source>
</evidence>
<accession>A0A9Q1E2K1</accession>
<evidence type="ECO:0000259" key="2">
    <source>
        <dbReference type="Pfam" id="PF01498"/>
    </source>
</evidence>
<feature type="signal peptide" evidence="1">
    <location>
        <begin position="1"/>
        <end position="28"/>
    </location>
</feature>
<keyword evidence="4" id="KW-1185">Reference proteome</keyword>
<reference evidence="3" key="1">
    <citation type="journal article" date="2023" name="Science">
        <title>Genome structures resolve the early diversification of teleost fishes.</title>
        <authorList>
            <person name="Parey E."/>
            <person name="Louis A."/>
            <person name="Montfort J."/>
            <person name="Bouchez O."/>
            <person name="Roques C."/>
            <person name="Iampietro C."/>
            <person name="Lluch J."/>
            <person name="Castinel A."/>
            <person name="Donnadieu C."/>
            <person name="Desvignes T."/>
            <person name="Floi Bucao C."/>
            <person name="Jouanno E."/>
            <person name="Wen M."/>
            <person name="Mejri S."/>
            <person name="Dirks R."/>
            <person name="Jansen H."/>
            <person name="Henkel C."/>
            <person name="Chen W.J."/>
            <person name="Zahm M."/>
            <person name="Cabau C."/>
            <person name="Klopp C."/>
            <person name="Thompson A.W."/>
            <person name="Robinson-Rechavi M."/>
            <person name="Braasch I."/>
            <person name="Lecointre G."/>
            <person name="Bobe J."/>
            <person name="Postlethwait J.H."/>
            <person name="Berthelot C."/>
            <person name="Roest Crollius H."/>
            <person name="Guiguen Y."/>
        </authorList>
    </citation>
    <scope>NUCLEOTIDE SEQUENCE</scope>
    <source>
        <strain evidence="3">Concon-B</strain>
    </source>
</reference>
<feature type="domain" description="Transposase Tc1-like" evidence="2">
    <location>
        <begin position="94"/>
        <end position="146"/>
    </location>
</feature>
<comment type="caution">
    <text evidence="3">The sequence shown here is derived from an EMBL/GenBank/DDBJ whole genome shotgun (WGS) entry which is preliminary data.</text>
</comment>
<dbReference type="OrthoDB" id="3263820at2759"/>
<organism evidence="3 4">
    <name type="scientific">Conger conger</name>
    <name type="common">Conger eel</name>
    <name type="synonym">Muraena conger</name>
    <dbReference type="NCBI Taxonomy" id="82655"/>
    <lineage>
        <taxon>Eukaryota</taxon>
        <taxon>Metazoa</taxon>
        <taxon>Chordata</taxon>
        <taxon>Craniata</taxon>
        <taxon>Vertebrata</taxon>
        <taxon>Euteleostomi</taxon>
        <taxon>Actinopterygii</taxon>
        <taxon>Neopterygii</taxon>
        <taxon>Teleostei</taxon>
        <taxon>Anguilliformes</taxon>
        <taxon>Congridae</taxon>
        <taxon>Conger</taxon>
    </lineage>
</organism>
<dbReference type="InterPro" id="IPR002492">
    <property type="entry name" value="Transposase_Tc1-like"/>
</dbReference>
<dbReference type="Pfam" id="PF01498">
    <property type="entry name" value="HTH_Tnp_Tc3_2"/>
    <property type="match status" value="1"/>
</dbReference>
<keyword evidence="1" id="KW-0732">Signal</keyword>
<dbReference type="GO" id="GO:0003677">
    <property type="term" value="F:DNA binding"/>
    <property type="evidence" value="ECO:0007669"/>
    <property type="project" value="InterPro"/>
</dbReference>
<dbReference type="GO" id="GO:0006313">
    <property type="term" value="P:DNA transposition"/>
    <property type="evidence" value="ECO:0007669"/>
    <property type="project" value="InterPro"/>
</dbReference>
<evidence type="ECO:0000313" key="3">
    <source>
        <dbReference type="EMBL" id="KAJ8288409.1"/>
    </source>
</evidence>
<protein>
    <recommendedName>
        <fullName evidence="2">Transposase Tc1-like domain-containing protein</fullName>
    </recommendedName>
</protein>
<evidence type="ECO:0000313" key="4">
    <source>
        <dbReference type="Proteomes" id="UP001152803"/>
    </source>
</evidence>
<gene>
    <name evidence="3" type="ORF">COCON_G00010680</name>
</gene>
<dbReference type="InterPro" id="IPR009057">
    <property type="entry name" value="Homeodomain-like_sf"/>
</dbReference>
<dbReference type="EMBL" id="JAFJMO010000001">
    <property type="protein sequence ID" value="KAJ8288409.1"/>
    <property type="molecule type" value="Genomic_DNA"/>
</dbReference>
<dbReference type="Gene3D" id="1.10.10.10">
    <property type="entry name" value="Winged helix-like DNA-binding domain superfamily/Winged helix DNA-binding domain"/>
    <property type="match status" value="1"/>
</dbReference>
<sequence>MCNKPNERCVYSVFWLLHLGSCCLNMRAKEVSMAVKQTIIKLKNEKKSIRDIAETVGVSKSTVWHIVKKQERTGELSNGKRSGRPRKTTVVDDEKILSIVKKKPFSTAEQIKNTLQNVGVDVSTTTIKRRLHQHNFRWFTTRCKPLDNMTSHPPDQSGMSLLQEQVRREIFQRMQSRCKPLDMTSHSPDQSGMSLLQEQVRREILQRMQTRFSSIIDSETMDLEELLNIARQELAVATATSSHVNIPEELVCSLQELICRLDQSMQCKPLDNMTSHSQDLSGMSLLQEQVRREILQKMQTRFSSIIDSETMDLEDLLNIAQQELALATATSTHMNIPEELYAIRLGYVGQATLQRYAI</sequence>
<proteinExistence type="predicted"/>
<name>A0A9Q1E2K1_CONCO</name>
<feature type="chain" id="PRO_5040285338" description="Transposase Tc1-like domain-containing protein" evidence="1">
    <location>
        <begin position="29"/>
        <end position="358"/>
    </location>
</feature>